<keyword evidence="2" id="KW-1185">Reference proteome</keyword>
<gene>
    <name evidence="1" type="primary">WBGene00097320</name>
</gene>
<dbReference type="Proteomes" id="UP000005239">
    <property type="component" value="Unassembled WGS sequence"/>
</dbReference>
<name>A0A2A6BTJ0_PRIPA</name>
<reference evidence="1" key="2">
    <citation type="submission" date="2022-06" db="UniProtKB">
        <authorList>
            <consortium name="EnsemblMetazoa"/>
        </authorList>
    </citation>
    <scope>IDENTIFICATION</scope>
    <source>
        <strain evidence="1">PS312</strain>
    </source>
</reference>
<proteinExistence type="predicted"/>
<accession>A0A8R1U7T9</accession>
<evidence type="ECO:0000313" key="2">
    <source>
        <dbReference type="Proteomes" id="UP000005239"/>
    </source>
</evidence>
<sequence length="398" mass="43654">MRIVLLLLFLLPLHQACVCDGDMEKNWERERSEDMQNHACRSCNYAPDVWDDACPKFGYDCNEQWKITINVLTPTDSCRCAEARCVGTAQMAFDKRIVHKLRCTNSTWMVNDVEADAVVCAKSCNTEICKAANPRASSDYKPLRVQAADENNRCATGTCDNGLVAITGNGDLITPLDGISSVSCSSDGAWLAGSKQYDYVMCNASPCGPMRCPKLVRGPALDSGFVVPLTVTANGAECATATCPNGFVIITDKGETNGILDDTKITCQEDGSWLDSGKENHKYRARSKNPTPIPTAPWEGDPAKMMAPNRKDCDFTCPTGMGLLRKHLVKAAESIESAHHPLTKLDAIAAFYRMDVCRLNMEEMVDLIYLYVDSIGSGLYDDSVGKRVNIQRVECKSI</sequence>
<dbReference type="AlphaFoldDB" id="A0A2A6BTJ0"/>
<protein>
    <submittedName>
        <fullName evidence="1">Uncharacterized protein</fullName>
    </submittedName>
</protein>
<evidence type="ECO:0000313" key="1">
    <source>
        <dbReference type="EnsemblMetazoa" id="PPA07766.1"/>
    </source>
</evidence>
<dbReference type="EnsemblMetazoa" id="PPA07766.1">
    <property type="protein sequence ID" value="PPA07766.1"/>
    <property type="gene ID" value="WBGene00097320"/>
</dbReference>
<organism evidence="1 2">
    <name type="scientific">Pristionchus pacificus</name>
    <name type="common">Parasitic nematode worm</name>
    <dbReference type="NCBI Taxonomy" id="54126"/>
    <lineage>
        <taxon>Eukaryota</taxon>
        <taxon>Metazoa</taxon>
        <taxon>Ecdysozoa</taxon>
        <taxon>Nematoda</taxon>
        <taxon>Chromadorea</taxon>
        <taxon>Rhabditida</taxon>
        <taxon>Rhabditina</taxon>
        <taxon>Diplogasteromorpha</taxon>
        <taxon>Diplogasteroidea</taxon>
        <taxon>Neodiplogasteridae</taxon>
        <taxon>Pristionchus</taxon>
    </lineage>
</organism>
<reference evidence="2" key="1">
    <citation type="journal article" date="2008" name="Nat. Genet.">
        <title>The Pristionchus pacificus genome provides a unique perspective on nematode lifestyle and parasitism.</title>
        <authorList>
            <person name="Dieterich C."/>
            <person name="Clifton S.W."/>
            <person name="Schuster L.N."/>
            <person name="Chinwalla A."/>
            <person name="Delehaunty K."/>
            <person name="Dinkelacker I."/>
            <person name="Fulton L."/>
            <person name="Fulton R."/>
            <person name="Godfrey J."/>
            <person name="Minx P."/>
            <person name="Mitreva M."/>
            <person name="Roeseler W."/>
            <person name="Tian H."/>
            <person name="Witte H."/>
            <person name="Yang S.P."/>
            <person name="Wilson R.K."/>
            <person name="Sommer R.J."/>
        </authorList>
    </citation>
    <scope>NUCLEOTIDE SEQUENCE [LARGE SCALE GENOMIC DNA]</scope>
    <source>
        <strain evidence="2">PS312</strain>
    </source>
</reference>
<accession>A0A2A6BTJ0</accession>